<evidence type="ECO:0000256" key="10">
    <source>
        <dbReference type="SAM" id="MobiDB-lite"/>
    </source>
</evidence>
<keyword evidence="1" id="KW-0963">Cytoplasm</keyword>
<dbReference type="PRINTS" id="PR00959">
    <property type="entry name" value="MEVGALKINASE"/>
</dbReference>
<protein>
    <recommendedName>
        <fullName evidence="11">GHMP kinase N-terminal domain-containing protein</fullName>
    </recommendedName>
</protein>
<accession>A0A4R8VAQ2</accession>
<dbReference type="SUPFAM" id="SSF55060">
    <property type="entry name" value="GHMP Kinase, C-terminal domain"/>
    <property type="match status" value="1"/>
</dbReference>
<dbReference type="GO" id="GO:0004496">
    <property type="term" value="F:mevalonate kinase activity"/>
    <property type="evidence" value="ECO:0007669"/>
    <property type="project" value="InterPro"/>
</dbReference>
<keyword evidence="5" id="KW-0418">Kinase</keyword>
<organism evidence="12 13">
    <name type="scientific">Terrimesophilobacter mesophilus</name>
    <dbReference type="NCBI Taxonomy" id="433647"/>
    <lineage>
        <taxon>Bacteria</taxon>
        <taxon>Bacillati</taxon>
        <taxon>Actinomycetota</taxon>
        <taxon>Actinomycetes</taxon>
        <taxon>Micrococcales</taxon>
        <taxon>Microbacteriaceae</taxon>
        <taxon>Terrimesophilobacter</taxon>
    </lineage>
</organism>
<sequence length="406" mass="42227">MECCDHVRHPRRTRAARRRPAGVFHDRRRPAGEGALPPCGCRCRGIGSHPRAGRAGDAHECPRPRGPPGRGAVNTVTVTAPGKLYLVGEYAVLDGAPALLAAIERRVSVSVTDSESWSITSPQLGIDRLDLGEGGALPEGIEDALRRRLRLFDRVRSAVAERSAAGPAVHIDIDSSPFFVDSHKLGLGSSAAVAVALTAALAAAYGPPLTPEALFATASRAHTEAQGGRGSGGDVAAGVYGGLLRYTRGEPPAPRGWPNGLGFFAVTTGSGSSTVDLVSRVADFAVRDPRAHRRDLDRLGSLAARVDDALADADSFLELAAEYFAGVETLDRHAGAGIVSERHRELRELATASGAVFKTSGAGGGDLGLVFAKLDSTDQLQSVFTEAGATVIPAPFSPDGVRTGDA</sequence>
<keyword evidence="6" id="KW-0067">ATP-binding</keyword>
<evidence type="ECO:0000256" key="5">
    <source>
        <dbReference type="ARBA" id="ARBA00022777"/>
    </source>
</evidence>
<keyword evidence="13" id="KW-1185">Reference proteome</keyword>
<feature type="region of interest" description="Disordered" evidence="10">
    <location>
        <begin position="1"/>
        <end position="29"/>
    </location>
</feature>
<dbReference type="InterPro" id="IPR020568">
    <property type="entry name" value="Ribosomal_Su5_D2-typ_SF"/>
</dbReference>
<evidence type="ECO:0000256" key="1">
    <source>
        <dbReference type="ARBA" id="ARBA00022490"/>
    </source>
</evidence>
<dbReference type="InterPro" id="IPR006204">
    <property type="entry name" value="GHMP_kinase_N_dom"/>
</dbReference>
<evidence type="ECO:0000256" key="4">
    <source>
        <dbReference type="ARBA" id="ARBA00022741"/>
    </source>
</evidence>
<dbReference type="EMBL" id="SOFI01000003">
    <property type="protein sequence ID" value="TFB80284.1"/>
    <property type="molecule type" value="Genomic_DNA"/>
</dbReference>
<dbReference type="PANTHER" id="PTHR43290:SF2">
    <property type="entry name" value="MEVALONATE KINASE"/>
    <property type="match status" value="1"/>
</dbReference>
<evidence type="ECO:0000256" key="8">
    <source>
        <dbReference type="ARBA" id="ARBA00023098"/>
    </source>
</evidence>
<keyword evidence="4" id="KW-0547">Nucleotide-binding</keyword>
<comment type="caution">
    <text evidence="12">The sequence shown here is derived from an EMBL/GenBank/DDBJ whole genome shotgun (WGS) entry which is preliminary data.</text>
</comment>
<evidence type="ECO:0000313" key="13">
    <source>
        <dbReference type="Proteomes" id="UP000298488"/>
    </source>
</evidence>
<dbReference type="SUPFAM" id="SSF54211">
    <property type="entry name" value="Ribosomal protein S5 domain 2-like"/>
    <property type="match status" value="1"/>
</dbReference>
<keyword evidence="3" id="KW-0808">Transferase</keyword>
<dbReference type="GO" id="GO:0005524">
    <property type="term" value="F:ATP binding"/>
    <property type="evidence" value="ECO:0007669"/>
    <property type="project" value="UniProtKB-KW"/>
</dbReference>
<comment type="pathway">
    <text evidence="9">Isoprenoid biosynthesis; isopentenyl diphosphate biosynthesis via mevalonate pathway; isopentenyl diphosphate from (R)-mevalonate: step 1/3.</text>
</comment>
<dbReference type="OrthoDB" id="1522677at2"/>
<evidence type="ECO:0000259" key="11">
    <source>
        <dbReference type="Pfam" id="PF00288"/>
    </source>
</evidence>
<evidence type="ECO:0000256" key="9">
    <source>
        <dbReference type="ARBA" id="ARBA00029438"/>
    </source>
</evidence>
<dbReference type="GO" id="GO:0005829">
    <property type="term" value="C:cytosol"/>
    <property type="evidence" value="ECO:0007669"/>
    <property type="project" value="TreeGrafter"/>
</dbReference>
<dbReference type="AlphaFoldDB" id="A0A4R8VAQ2"/>
<dbReference type="PANTHER" id="PTHR43290">
    <property type="entry name" value="MEVALONATE KINASE"/>
    <property type="match status" value="1"/>
</dbReference>
<evidence type="ECO:0000256" key="6">
    <source>
        <dbReference type="ARBA" id="ARBA00022840"/>
    </source>
</evidence>
<feature type="domain" description="GHMP kinase N-terminal" evidence="11">
    <location>
        <begin position="159"/>
        <end position="242"/>
    </location>
</feature>
<keyword evidence="7" id="KW-0460">Magnesium</keyword>
<name>A0A4R8VAQ2_9MICO</name>
<dbReference type="Gene3D" id="3.30.70.890">
    <property type="entry name" value="GHMP kinase, C-terminal domain"/>
    <property type="match status" value="1"/>
</dbReference>
<proteinExistence type="predicted"/>
<gene>
    <name evidence="12" type="ORF">E3N84_09725</name>
</gene>
<dbReference type="Pfam" id="PF00288">
    <property type="entry name" value="GHMP_kinases_N"/>
    <property type="match status" value="1"/>
</dbReference>
<evidence type="ECO:0000256" key="3">
    <source>
        <dbReference type="ARBA" id="ARBA00022679"/>
    </source>
</evidence>
<keyword evidence="8" id="KW-0443">Lipid metabolism</keyword>
<evidence type="ECO:0000313" key="12">
    <source>
        <dbReference type="EMBL" id="TFB80284.1"/>
    </source>
</evidence>
<dbReference type="Gene3D" id="3.30.230.10">
    <property type="match status" value="1"/>
</dbReference>
<feature type="compositionally biased region" description="Basic and acidic residues" evidence="10">
    <location>
        <begin position="54"/>
        <end position="63"/>
    </location>
</feature>
<dbReference type="InterPro" id="IPR014721">
    <property type="entry name" value="Ribsml_uS5_D2-typ_fold_subgr"/>
</dbReference>
<evidence type="ECO:0000256" key="7">
    <source>
        <dbReference type="ARBA" id="ARBA00022842"/>
    </source>
</evidence>
<evidence type="ECO:0000256" key="2">
    <source>
        <dbReference type="ARBA" id="ARBA00022516"/>
    </source>
</evidence>
<dbReference type="UniPathway" id="UPA00057">
    <property type="reaction ID" value="UER00098"/>
</dbReference>
<dbReference type="InterPro" id="IPR036554">
    <property type="entry name" value="GHMP_kinase_C_sf"/>
</dbReference>
<reference evidence="12 13" key="1">
    <citation type="submission" date="2019-03" db="EMBL/GenBank/DDBJ databases">
        <title>Genomics of glacier-inhabiting Cryobacterium strains.</title>
        <authorList>
            <person name="Liu Q."/>
            <person name="Xin Y.-H."/>
        </authorList>
    </citation>
    <scope>NUCLEOTIDE SEQUENCE [LARGE SCALE GENOMIC DNA]</scope>
    <source>
        <strain evidence="12 13">CGMCC 1.10440</strain>
    </source>
</reference>
<dbReference type="Proteomes" id="UP000298488">
    <property type="component" value="Unassembled WGS sequence"/>
</dbReference>
<keyword evidence="2" id="KW-0444">Lipid biosynthesis</keyword>
<feature type="region of interest" description="Disordered" evidence="10">
    <location>
        <begin position="50"/>
        <end position="74"/>
    </location>
</feature>
<dbReference type="GO" id="GO:0019287">
    <property type="term" value="P:isopentenyl diphosphate biosynthetic process, mevalonate pathway"/>
    <property type="evidence" value="ECO:0007669"/>
    <property type="project" value="UniProtKB-UniPathway"/>
</dbReference>
<feature type="compositionally biased region" description="Basic residues" evidence="10">
    <location>
        <begin position="8"/>
        <end position="20"/>
    </location>
</feature>
<dbReference type="InterPro" id="IPR006205">
    <property type="entry name" value="Mev_gal_kin"/>
</dbReference>